<evidence type="ECO:0000313" key="16">
    <source>
        <dbReference type="EMBL" id="PWW75702.1"/>
    </source>
</evidence>
<dbReference type="InterPro" id="IPR047086">
    <property type="entry name" value="SF1-HH_sf"/>
</dbReference>
<dbReference type="OrthoDB" id="10021397at2759"/>
<evidence type="ECO:0000256" key="7">
    <source>
        <dbReference type="ARBA" id="ARBA00022833"/>
    </source>
</evidence>
<feature type="region of interest" description="Disordered" evidence="14">
    <location>
        <begin position="496"/>
        <end position="535"/>
    </location>
</feature>
<dbReference type="STRING" id="42249.A0A317SMK4"/>
<dbReference type="SUPFAM" id="SSF57756">
    <property type="entry name" value="Retrovirus zinc finger-like domains"/>
    <property type="match status" value="1"/>
</dbReference>
<keyword evidence="17" id="KW-1185">Reference proteome</keyword>
<comment type="caution">
    <text evidence="16">The sequence shown here is derived from an EMBL/GenBank/DDBJ whole genome shotgun (WGS) entry which is preliminary data.</text>
</comment>
<dbReference type="Pfam" id="PF16275">
    <property type="entry name" value="SF1-HH"/>
    <property type="match status" value="1"/>
</dbReference>
<dbReference type="InterPro" id="IPR055256">
    <property type="entry name" value="KH_1_KHDC4/BBP-like"/>
</dbReference>
<evidence type="ECO:0000256" key="5">
    <source>
        <dbReference type="ARBA" id="ARBA00022723"/>
    </source>
</evidence>
<evidence type="ECO:0000256" key="4">
    <source>
        <dbReference type="ARBA" id="ARBA00022664"/>
    </source>
</evidence>
<keyword evidence="9 13" id="KW-0508">mRNA splicing</keyword>
<dbReference type="PANTHER" id="PTHR11208">
    <property type="entry name" value="RNA-BINDING PROTEIN RELATED"/>
    <property type="match status" value="1"/>
</dbReference>
<name>A0A317SMK4_9PEZI</name>
<dbReference type="SUPFAM" id="SSF54791">
    <property type="entry name" value="Eukaryotic type KH-domain (KH-domain type I)"/>
    <property type="match status" value="1"/>
</dbReference>
<dbReference type="CDD" id="cd02395">
    <property type="entry name" value="KH-I_BBP"/>
    <property type="match status" value="1"/>
</dbReference>
<feature type="compositionally biased region" description="Basic and acidic residues" evidence="14">
    <location>
        <begin position="473"/>
        <end position="482"/>
    </location>
</feature>
<dbReference type="InterPro" id="IPR036875">
    <property type="entry name" value="Znf_CCHC_sf"/>
</dbReference>
<dbReference type="InterPro" id="IPR001878">
    <property type="entry name" value="Znf_CCHC"/>
</dbReference>
<evidence type="ECO:0000256" key="8">
    <source>
        <dbReference type="ARBA" id="ARBA00022884"/>
    </source>
</evidence>
<dbReference type="InterPro" id="IPR036612">
    <property type="entry name" value="KH_dom_type_1_sf"/>
</dbReference>
<dbReference type="Gene3D" id="4.10.60.10">
    <property type="entry name" value="Zinc finger, CCHC-type"/>
    <property type="match status" value="1"/>
</dbReference>
<evidence type="ECO:0000256" key="1">
    <source>
        <dbReference type="ARBA" id="ARBA00004123"/>
    </source>
</evidence>
<comment type="similarity">
    <text evidence="2 13">Belongs to the BBP/SF1 family.</text>
</comment>
<reference evidence="16 17" key="1">
    <citation type="submission" date="2018-03" db="EMBL/GenBank/DDBJ databases">
        <title>Genomes of Pezizomycetes fungi and the evolution of truffles.</title>
        <authorList>
            <person name="Murat C."/>
            <person name="Payen T."/>
            <person name="Noel B."/>
            <person name="Kuo A."/>
            <person name="Martin F.M."/>
        </authorList>
    </citation>
    <scope>NUCLEOTIDE SEQUENCE [LARGE SCALE GENOMIC DNA]</scope>
    <source>
        <strain evidence="16">091103-1</strain>
    </source>
</reference>
<evidence type="ECO:0000256" key="10">
    <source>
        <dbReference type="ARBA" id="ARBA00023242"/>
    </source>
</evidence>
<dbReference type="AlphaFoldDB" id="A0A317SMK4"/>
<comment type="subcellular location">
    <subcellularLocation>
        <location evidence="1 13">Nucleus</location>
    </subcellularLocation>
</comment>
<dbReference type="GO" id="GO:0000398">
    <property type="term" value="P:mRNA splicing, via spliceosome"/>
    <property type="evidence" value="ECO:0007669"/>
    <property type="project" value="UniProtKB-UniRule"/>
</dbReference>
<feature type="region of interest" description="Disordered" evidence="14">
    <location>
        <begin position="574"/>
        <end position="656"/>
    </location>
</feature>
<feature type="compositionally biased region" description="Polar residues" evidence="14">
    <location>
        <begin position="83"/>
        <end position="99"/>
    </location>
</feature>
<evidence type="ECO:0000256" key="9">
    <source>
        <dbReference type="ARBA" id="ARBA00023187"/>
    </source>
</evidence>
<evidence type="ECO:0000256" key="11">
    <source>
        <dbReference type="PROSITE-ProRule" id="PRU00047"/>
    </source>
</evidence>
<keyword evidence="7 13" id="KW-0862">Zinc</keyword>
<feature type="compositionally biased region" description="Polar residues" evidence="14">
    <location>
        <begin position="399"/>
        <end position="422"/>
    </location>
</feature>
<dbReference type="GO" id="GO:0008270">
    <property type="term" value="F:zinc ion binding"/>
    <property type="evidence" value="ECO:0007669"/>
    <property type="project" value="UniProtKB-UniRule"/>
</dbReference>
<evidence type="ECO:0000313" key="17">
    <source>
        <dbReference type="Proteomes" id="UP000246991"/>
    </source>
</evidence>
<gene>
    <name evidence="16" type="ORF">C7212DRAFT_357811</name>
</gene>
<proteinExistence type="inferred from homology"/>
<dbReference type="InterPro" id="IPR045071">
    <property type="entry name" value="BBP-like"/>
</dbReference>
<dbReference type="Gene3D" id="6.10.140.1790">
    <property type="match status" value="1"/>
</dbReference>
<keyword evidence="8 12" id="KW-0694">RNA-binding</keyword>
<dbReference type="InterPro" id="IPR004087">
    <property type="entry name" value="KH_dom"/>
</dbReference>
<dbReference type="Gene3D" id="3.30.1370.10">
    <property type="entry name" value="K Homology domain, type 1"/>
    <property type="match status" value="1"/>
</dbReference>
<feature type="compositionally biased region" description="Basic and acidic residues" evidence="14">
    <location>
        <begin position="367"/>
        <end position="392"/>
    </location>
</feature>
<keyword evidence="4 13" id="KW-0507">mRNA processing</keyword>
<dbReference type="GO" id="GO:0003729">
    <property type="term" value="F:mRNA binding"/>
    <property type="evidence" value="ECO:0007669"/>
    <property type="project" value="TreeGrafter"/>
</dbReference>
<evidence type="ECO:0000256" key="14">
    <source>
        <dbReference type="SAM" id="MobiDB-lite"/>
    </source>
</evidence>
<evidence type="ECO:0000256" key="2">
    <source>
        <dbReference type="ARBA" id="ARBA00010382"/>
    </source>
</evidence>
<protein>
    <recommendedName>
        <fullName evidence="3 13">Branchpoint-bridging protein</fullName>
    </recommendedName>
</protein>
<feature type="compositionally biased region" description="Polar residues" evidence="14">
    <location>
        <begin position="49"/>
        <end position="64"/>
    </location>
</feature>
<dbReference type="EMBL" id="PYWC01000043">
    <property type="protein sequence ID" value="PWW75702.1"/>
    <property type="molecule type" value="Genomic_DNA"/>
</dbReference>
<keyword evidence="5 13" id="KW-0479">Metal-binding</keyword>
<dbReference type="GO" id="GO:0005681">
    <property type="term" value="C:spliceosomal complex"/>
    <property type="evidence" value="ECO:0007669"/>
    <property type="project" value="UniProtKB-KW"/>
</dbReference>
<keyword evidence="10 13" id="KW-0539">Nucleus</keyword>
<evidence type="ECO:0000256" key="6">
    <source>
        <dbReference type="ARBA" id="ARBA00022771"/>
    </source>
</evidence>
<dbReference type="Proteomes" id="UP000246991">
    <property type="component" value="Unassembled WGS sequence"/>
</dbReference>
<dbReference type="GO" id="GO:0048024">
    <property type="term" value="P:regulation of mRNA splicing, via spliceosome"/>
    <property type="evidence" value="ECO:0007669"/>
    <property type="project" value="TreeGrafter"/>
</dbReference>
<organism evidence="16 17">
    <name type="scientific">Tuber magnatum</name>
    <name type="common">white Piedmont truffle</name>
    <dbReference type="NCBI Taxonomy" id="42249"/>
    <lineage>
        <taxon>Eukaryota</taxon>
        <taxon>Fungi</taxon>
        <taxon>Dikarya</taxon>
        <taxon>Ascomycota</taxon>
        <taxon>Pezizomycotina</taxon>
        <taxon>Pezizomycetes</taxon>
        <taxon>Pezizales</taxon>
        <taxon>Tuberaceae</taxon>
        <taxon>Tuber</taxon>
    </lineage>
</organism>
<dbReference type="PROSITE" id="PS50158">
    <property type="entry name" value="ZF_CCHC"/>
    <property type="match status" value="2"/>
</dbReference>
<feature type="domain" description="CCHC-type" evidence="15">
    <location>
        <begin position="351"/>
        <end position="364"/>
    </location>
</feature>
<dbReference type="PROSITE" id="PS50084">
    <property type="entry name" value="KH_TYPE_1"/>
    <property type="match status" value="1"/>
</dbReference>
<dbReference type="SMART" id="SM00343">
    <property type="entry name" value="ZnF_C2HC"/>
    <property type="match status" value="2"/>
</dbReference>
<feature type="compositionally biased region" description="Polar residues" evidence="14">
    <location>
        <begin position="1"/>
        <end position="14"/>
    </location>
</feature>
<accession>A0A317SMK4</accession>
<comment type="function">
    <text evidence="13">Necessary for the splicing of pre-mRNA. Has a role in the recognition of the branch site (5'-UACUAAC-3'), the pyrimidine tract and the 3'-splice site at the 3'-end of introns.</text>
</comment>
<dbReference type="Pfam" id="PF22675">
    <property type="entry name" value="KH-I_KHDC4-BBP"/>
    <property type="match status" value="1"/>
</dbReference>
<evidence type="ECO:0000259" key="15">
    <source>
        <dbReference type="PROSITE" id="PS50158"/>
    </source>
</evidence>
<feature type="region of interest" description="Disordered" evidence="14">
    <location>
        <begin position="1"/>
        <end position="99"/>
    </location>
</feature>
<keyword evidence="13" id="KW-0747">Spliceosome</keyword>
<feature type="region of interest" description="Disordered" evidence="14">
    <location>
        <begin position="367"/>
        <end position="482"/>
    </location>
</feature>
<dbReference type="GO" id="GO:0045131">
    <property type="term" value="F:pre-mRNA branch point binding"/>
    <property type="evidence" value="ECO:0007669"/>
    <property type="project" value="UniProtKB-UniRule"/>
</dbReference>
<feature type="compositionally biased region" description="Polar residues" evidence="14">
    <location>
        <begin position="503"/>
        <end position="530"/>
    </location>
</feature>
<evidence type="ECO:0000256" key="13">
    <source>
        <dbReference type="RuleBase" id="RU367126"/>
    </source>
</evidence>
<dbReference type="SMART" id="SM00322">
    <property type="entry name" value="KH"/>
    <property type="match status" value="1"/>
</dbReference>
<keyword evidence="6 11" id="KW-0863">Zinc-finger</keyword>
<sequence length="683" mass="76037">MWTNDARTTGTNSIPMGKKRQLPGLINTGEDKAPSSVEIENGSVKTAPRSVTETPNDATFTNTDQPDKDAVPRGRQKQRRNTGENNPRSRWGSQSIRSTLNVDSLPTSIPGFMSLEDTDMYALKIRIEEITQKLSTNTVVPNDKRSLSPDPVYDMTGRRINVREARYRERLEAERHDLVAKAFQLNPLYKPPSHYRRPVTKHEKVYVPVDDYPEINFIGLIIGPRGNTLKRIERDSGAKVAIRGKGSIKEGKGRGDLALAPDQDENLHCLIISSNPASALKAREMINEIIETAASTPENMNALKRNQLRELATLNGTLRDDESKTCSNCGEVGHRRYDCPKEINYTARIICRVCGNGGHFGRDCLDRPRGQDWKEKSSNPNPRDQEYDEFIRDVLGGPKSSSERTTIPPNGSNLQQVGNNTLGRDLVPRPWEHSSSAAQAPWAQVGGTLAKPSELRSIDTLPPWREPSSSFIKPHEIRENPIPKDHLALRAQPRPWSHAGRNANESPGGMNQFQNDGNENPRNPLSSSGLPENIGSRERDIGAEIQSRASGDLSPQEYPHEYDRFREAQGYDGDRRLAHNNPHGFQNHISPKSHAAVQGGPQPRLAQRIPDGYHSHHPQAYHPPPGHPGFHQTTMERPDNGLCPWSHPPPSTSPLTHLQVVLTPLNGSSSLRDPRAADIVSRR</sequence>
<dbReference type="PANTHER" id="PTHR11208:SF45">
    <property type="entry name" value="SPLICING FACTOR 1"/>
    <property type="match status" value="1"/>
</dbReference>
<dbReference type="InterPro" id="IPR032570">
    <property type="entry name" value="SF1-HH"/>
</dbReference>
<feature type="domain" description="CCHC-type" evidence="15">
    <location>
        <begin position="326"/>
        <end position="341"/>
    </location>
</feature>
<dbReference type="Pfam" id="PF00098">
    <property type="entry name" value="zf-CCHC"/>
    <property type="match status" value="1"/>
</dbReference>
<evidence type="ECO:0000256" key="12">
    <source>
        <dbReference type="PROSITE-ProRule" id="PRU00117"/>
    </source>
</evidence>
<evidence type="ECO:0000256" key="3">
    <source>
        <dbReference type="ARBA" id="ARBA00017984"/>
    </source>
</evidence>